<dbReference type="EMBL" id="CAIX01000013">
    <property type="protein sequence ID" value="CCI40966.1"/>
    <property type="molecule type" value="Genomic_DNA"/>
</dbReference>
<keyword evidence="3" id="KW-1185">Reference proteome</keyword>
<dbReference type="AlphaFoldDB" id="A0A024G2V0"/>
<accession>A0A024G2V0</accession>
<protein>
    <submittedName>
        <fullName evidence="2">Uncharacterized protein</fullName>
    </submittedName>
</protein>
<dbReference type="InParanoid" id="A0A024G2V0"/>
<organism evidence="2 3">
    <name type="scientific">Albugo candida</name>
    <dbReference type="NCBI Taxonomy" id="65357"/>
    <lineage>
        <taxon>Eukaryota</taxon>
        <taxon>Sar</taxon>
        <taxon>Stramenopiles</taxon>
        <taxon>Oomycota</taxon>
        <taxon>Peronosporomycetes</taxon>
        <taxon>Albuginales</taxon>
        <taxon>Albuginaceae</taxon>
        <taxon>Albugo</taxon>
    </lineage>
</organism>
<evidence type="ECO:0000313" key="2">
    <source>
        <dbReference type="EMBL" id="CCI40966.1"/>
    </source>
</evidence>
<name>A0A024G2V0_9STRA</name>
<dbReference type="OrthoDB" id="430637at2759"/>
<evidence type="ECO:0000256" key="1">
    <source>
        <dbReference type="SAM" id="MobiDB-lite"/>
    </source>
</evidence>
<feature type="region of interest" description="Disordered" evidence="1">
    <location>
        <begin position="1"/>
        <end position="33"/>
    </location>
</feature>
<dbReference type="Proteomes" id="UP000053237">
    <property type="component" value="Unassembled WGS sequence"/>
</dbReference>
<gene>
    <name evidence="2" type="ORF">BN9_017500</name>
</gene>
<comment type="caution">
    <text evidence="2">The sequence shown here is derived from an EMBL/GenBank/DDBJ whole genome shotgun (WGS) entry which is preliminary data.</text>
</comment>
<sequence>MPEVKGFGDYLTKEKHRGHMTRSPRGYLSSTRNYNTFDEDPNVKRMLHTSLQIEQSIKSMSESEIIAKNALVELELQRAQLQDMRGMVTETSTLTSQTRALLHTIAERTYRRKVHTY</sequence>
<dbReference type="Gene3D" id="1.20.5.110">
    <property type="match status" value="1"/>
</dbReference>
<reference evidence="2 3" key="1">
    <citation type="submission" date="2012-05" db="EMBL/GenBank/DDBJ databases">
        <title>Recombination and specialization in a pathogen metapopulation.</title>
        <authorList>
            <person name="Gardiner A."/>
            <person name="Kemen E."/>
            <person name="Schultz-Larsen T."/>
            <person name="MacLean D."/>
            <person name="Van Oosterhout C."/>
            <person name="Jones J.D.G."/>
        </authorList>
    </citation>
    <scope>NUCLEOTIDE SEQUENCE [LARGE SCALE GENOMIC DNA]</scope>
    <source>
        <strain evidence="2 3">Ac Nc2</strain>
    </source>
</reference>
<evidence type="ECO:0000313" key="3">
    <source>
        <dbReference type="Proteomes" id="UP000053237"/>
    </source>
</evidence>
<proteinExistence type="predicted"/>